<dbReference type="InterPro" id="IPR035906">
    <property type="entry name" value="MetI-like_sf"/>
</dbReference>
<dbReference type="PANTHER" id="PTHR43163">
    <property type="entry name" value="DIPEPTIDE TRANSPORT SYSTEM PERMEASE PROTEIN DPPB-RELATED"/>
    <property type="match status" value="1"/>
</dbReference>
<dbReference type="Pfam" id="PF19300">
    <property type="entry name" value="BPD_transp_1_N"/>
    <property type="match status" value="1"/>
</dbReference>
<comment type="subcellular location">
    <subcellularLocation>
        <location evidence="1 7">Cell membrane</location>
        <topology evidence="1 7">Multi-pass membrane protein</topology>
    </subcellularLocation>
</comment>
<evidence type="ECO:0000313" key="9">
    <source>
        <dbReference type="EMBL" id="TFV79840.1"/>
    </source>
</evidence>
<accession>A0A4Y9PI49</accession>
<organism evidence="9 10">
    <name type="scientific">Bradyrhizobium frederickii</name>
    <dbReference type="NCBI Taxonomy" id="2560054"/>
    <lineage>
        <taxon>Bacteria</taxon>
        <taxon>Pseudomonadati</taxon>
        <taxon>Pseudomonadota</taxon>
        <taxon>Alphaproteobacteria</taxon>
        <taxon>Hyphomicrobiales</taxon>
        <taxon>Nitrobacteraceae</taxon>
        <taxon>Bradyrhizobium</taxon>
    </lineage>
</organism>
<evidence type="ECO:0000256" key="1">
    <source>
        <dbReference type="ARBA" id="ARBA00004651"/>
    </source>
</evidence>
<keyword evidence="2 7" id="KW-0813">Transport</keyword>
<keyword evidence="6 7" id="KW-0472">Membrane</keyword>
<feature type="transmembrane region" description="Helical" evidence="7">
    <location>
        <begin position="9"/>
        <end position="30"/>
    </location>
</feature>
<dbReference type="Proteomes" id="UP000297700">
    <property type="component" value="Unassembled WGS sequence"/>
</dbReference>
<evidence type="ECO:0000256" key="2">
    <source>
        <dbReference type="ARBA" id="ARBA00022448"/>
    </source>
</evidence>
<evidence type="ECO:0000256" key="3">
    <source>
        <dbReference type="ARBA" id="ARBA00022475"/>
    </source>
</evidence>
<sequence length="316" mass="34368">MLNFVVRRLLAMLPVLLAVSLLTFLIASLLPGDLALVILGDQATPENVAALRRDMGLDQPLWWRYLNWLGQVLQGDFGRSFRTGQTVLQAVAERIPVSLQLMLMAEFLGLLIGVPVAIACAARAGGAFDRFMTGSAFAMLSMPSFLVAILLIFLFAVELHWLPATGYVPFTEAPLSNLRFFVLPALTLALAEWPGIMRVLRSDMIATLQEDYIALAKAKGLKPARILFVHALKPSSLTLVTVTGINIGRLLGGTLIVESIFALPGIGRLLVGAIYTRDLVILQGVVLLVACGFVIVNFIVDMLYAVLDPRIRHGHA</sequence>
<reference evidence="9 10" key="1">
    <citation type="submission" date="2019-03" db="EMBL/GenBank/DDBJ databases">
        <title>Bradyrhizobium strains diversity.</title>
        <authorList>
            <person name="Urquiaga M.C.O."/>
            <person name="Hungria M."/>
            <person name="Delamuta J.R.M."/>
            <person name="Klepa M.S."/>
        </authorList>
    </citation>
    <scope>NUCLEOTIDE SEQUENCE [LARGE SCALE GENOMIC DNA]</scope>
    <source>
        <strain evidence="9 10">CNPSo 3426</strain>
    </source>
</reference>
<dbReference type="PROSITE" id="PS50928">
    <property type="entry name" value="ABC_TM1"/>
    <property type="match status" value="1"/>
</dbReference>
<dbReference type="CDD" id="cd06261">
    <property type="entry name" value="TM_PBP2"/>
    <property type="match status" value="1"/>
</dbReference>
<protein>
    <submittedName>
        <fullName evidence="9">ABC transporter permease</fullName>
    </submittedName>
</protein>
<dbReference type="AlphaFoldDB" id="A0A4Y9PI49"/>
<evidence type="ECO:0000313" key="10">
    <source>
        <dbReference type="Proteomes" id="UP000297700"/>
    </source>
</evidence>
<dbReference type="EMBL" id="SPQS01000002">
    <property type="protein sequence ID" value="TFV79840.1"/>
    <property type="molecule type" value="Genomic_DNA"/>
</dbReference>
<dbReference type="GO" id="GO:0055085">
    <property type="term" value="P:transmembrane transport"/>
    <property type="evidence" value="ECO:0007669"/>
    <property type="project" value="InterPro"/>
</dbReference>
<dbReference type="InterPro" id="IPR045621">
    <property type="entry name" value="BPD_transp_1_N"/>
</dbReference>
<dbReference type="Pfam" id="PF00528">
    <property type="entry name" value="BPD_transp_1"/>
    <property type="match status" value="1"/>
</dbReference>
<evidence type="ECO:0000259" key="8">
    <source>
        <dbReference type="PROSITE" id="PS50928"/>
    </source>
</evidence>
<feature type="transmembrane region" description="Helical" evidence="7">
    <location>
        <begin position="136"/>
        <end position="157"/>
    </location>
</feature>
<feature type="transmembrane region" description="Helical" evidence="7">
    <location>
        <begin position="281"/>
        <end position="307"/>
    </location>
</feature>
<name>A0A4Y9PI49_9BRAD</name>
<feature type="transmembrane region" description="Helical" evidence="7">
    <location>
        <begin position="101"/>
        <end position="124"/>
    </location>
</feature>
<dbReference type="InterPro" id="IPR000515">
    <property type="entry name" value="MetI-like"/>
</dbReference>
<gene>
    <name evidence="9" type="ORF">E4K64_04165</name>
</gene>
<dbReference type="GO" id="GO:0005886">
    <property type="term" value="C:plasma membrane"/>
    <property type="evidence" value="ECO:0007669"/>
    <property type="project" value="UniProtKB-SubCell"/>
</dbReference>
<feature type="transmembrane region" description="Helical" evidence="7">
    <location>
        <begin position="255"/>
        <end position="275"/>
    </location>
</feature>
<keyword evidence="4 7" id="KW-0812">Transmembrane</keyword>
<feature type="domain" description="ABC transmembrane type-1" evidence="8">
    <location>
        <begin position="95"/>
        <end position="304"/>
    </location>
</feature>
<keyword evidence="3" id="KW-1003">Cell membrane</keyword>
<proteinExistence type="inferred from homology"/>
<dbReference type="Gene3D" id="1.10.3720.10">
    <property type="entry name" value="MetI-like"/>
    <property type="match status" value="1"/>
</dbReference>
<comment type="caution">
    <text evidence="9">The sequence shown here is derived from an EMBL/GenBank/DDBJ whole genome shotgun (WGS) entry which is preliminary data.</text>
</comment>
<keyword evidence="5 7" id="KW-1133">Transmembrane helix</keyword>
<dbReference type="SUPFAM" id="SSF161098">
    <property type="entry name" value="MetI-like"/>
    <property type="match status" value="1"/>
</dbReference>
<evidence type="ECO:0000256" key="7">
    <source>
        <dbReference type="RuleBase" id="RU363032"/>
    </source>
</evidence>
<dbReference type="PANTHER" id="PTHR43163:SF6">
    <property type="entry name" value="DIPEPTIDE TRANSPORT SYSTEM PERMEASE PROTEIN DPPB-RELATED"/>
    <property type="match status" value="1"/>
</dbReference>
<evidence type="ECO:0000256" key="4">
    <source>
        <dbReference type="ARBA" id="ARBA00022692"/>
    </source>
</evidence>
<dbReference type="RefSeq" id="WP_135162301.1">
    <property type="nucleotide sequence ID" value="NZ_SPQS01000002.1"/>
</dbReference>
<comment type="similarity">
    <text evidence="7">Belongs to the binding-protein-dependent transport system permease family.</text>
</comment>
<evidence type="ECO:0000256" key="6">
    <source>
        <dbReference type="ARBA" id="ARBA00023136"/>
    </source>
</evidence>
<feature type="transmembrane region" description="Helical" evidence="7">
    <location>
        <begin position="177"/>
        <end position="196"/>
    </location>
</feature>
<evidence type="ECO:0000256" key="5">
    <source>
        <dbReference type="ARBA" id="ARBA00022989"/>
    </source>
</evidence>